<feature type="region of interest" description="Disordered" evidence="1">
    <location>
        <begin position="1"/>
        <end position="422"/>
    </location>
</feature>
<evidence type="ECO:0000256" key="1">
    <source>
        <dbReference type="SAM" id="MobiDB-lite"/>
    </source>
</evidence>
<gene>
    <name evidence="2" type="ORF">Ocin01_06524</name>
</gene>
<feature type="compositionally biased region" description="Basic residues" evidence="1">
    <location>
        <begin position="149"/>
        <end position="159"/>
    </location>
</feature>
<feature type="compositionally biased region" description="Low complexity" evidence="1">
    <location>
        <begin position="220"/>
        <end position="232"/>
    </location>
</feature>
<feature type="compositionally biased region" description="Basic residues" evidence="1">
    <location>
        <begin position="18"/>
        <end position="27"/>
    </location>
</feature>
<sequence length="422" mass="44759">MADHVDANPTKGAGKLPRVPRTRKASISRKYISASCVGVAAKRKSRTREASDLRSPKVSKVDNQSLPSTSQSTSSGLPSTSETKKSSSSKGADNIQGPVSRQLRKRRISVFQDLDRSSSESEQDIATTEPVENSPVGKEGGRSPSGRNSSRKHSSKKSHSNTTAIRNNSTVPSRGEHSKKSHKNKEVTSPVDNIKNTHSSEADSSDSAIVSRLRLTPSRAAAASQKAAAAAAVTSNLEALTSDPHPRPGPSGIRSSSKHRSRQQGRHSRRRSHQEAPEAAAVDSTSKAQKNSSDTDELPEDIDSNHPGPSSRYKNLTEGDFPYRLRSRSGADSSAEAYSNTHQRGGKEAKEKSHRGASNLRVAHILSEKERSLKKGNSKGTTSSPTSTSATVGTTNNSRFAGRGGSATASSSNTTGSCASSR</sequence>
<evidence type="ECO:0000313" key="3">
    <source>
        <dbReference type="Proteomes" id="UP000094527"/>
    </source>
</evidence>
<evidence type="ECO:0000313" key="2">
    <source>
        <dbReference type="EMBL" id="ODN00156.1"/>
    </source>
</evidence>
<dbReference type="AlphaFoldDB" id="A0A1D2N5D8"/>
<accession>A0A1D2N5D8</accession>
<feature type="compositionally biased region" description="Polar residues" evidence="1">
    <location>
        <begin position="330"/>
        <end position="343"/>
    </location>
</feature>
<feature type="compositionally biased region" description="Polar residues" evidence="1">
    <location>
        <begin position="190"/>
        <end position="199"/>
    </location>
</feature>
<proteinExistence type="predicted"/>
<organism evidence="2 3">
    <name type="scientific">Orchesella cincta</name>
    <name type="common">Springtail</name>
    <name type="synonym">Podura cincta</name>
    <dbReference type="NCBI Taxonomy" id="48709"/>
    <lineage>
        <taxon>Eukaryota</taxon>
        <taxon>Metazoa</taxon>
        <taxon>Ecdysozoa</taxon>
        <taxon>Arthropoda</taxon>
        <taxon>Hexapoda</taxon>
        <taxon>Collembola</taxon>
        <taxon>Entomobryomorpha</taxon>
        <taxon>Entomobryoidea</taxon>
        <taxon>Orchesellidae</taxon>
        <taxon>Orchesellinae</taxon>
        <taxon>Orchesella</taxon>
    </lineage>
</organism>
<feature type="compositionally biased region" description="Basic residues" evidence="1">
    <location>
        <begin position="256"/>
        <end position="272"/>
    </location>
</feature>
<feature type="compositionally biased region" description="Low complexity" evidence="1">
    <location>
        <begin position="64"/>
        <end position="90"/>
    </location>
</feature>
<keyword evidence="3" id="KW-1185">Reference proteome</keyword>
<reference evidence="2 3" key="1">
    <citation type="journal article" date="2016" name="Genome Biol. Evol.">
        <title>Gene Family Evolution Reflects Adaptation to Soil Environmental Stressors in the Genome of the Collembolan Orchesella cincta.</title>
        <authorList>
            <person name="Faddeeva-Vakhrusheva A."/>
            <person name="Derks M.F."/>
            <person name="Anvar S.Y."/>
            <person name="Agamennone V."/>
            <person name="Suring W."/>
            <person name="Smit S."/>
            <person name="van Straalen N.M."/>
            <person name="Roelofs D."/>
        </authorList>
    </citation>
    <scope>NUCLEOTIDE SEQUENCE [LARGE SCALE GENOMIC DNA]</scope>
    <source>
        <tissue evidence="2">Mixed pool</tissue>
    </source>
</reference>
<feature type="compositionally biased region" description="Polar residues" evidence="1">
    <location>
        <begin position="283"/>
        <end position="292"/>
    </location>
</feature>
<comment type="caution">
    <text evidence="2">The sequence shown here is derived from an EMBL/GenBank/DDBJ whole genome shotgun (WGS) entry which is preliminary data.</text>
</comment>
<name>A0A1D2N5D8_ORCCI</name>
<feature type="compositionally biased region" description="Low complexity" evidence="1">
    <location>
        <begin position="378"/>
        <end position="422"/>
    </location>
</feature>
<protein>
    <submittedName>
        <fullName evidence="2">Uncharacterized protein</fullName>
    </submittedName>
</protein>
<feature type="compositionally biased region" description="Polar residues" evidence="1">
    <location>
        <begin position="162"/>
        <end position="172"/>
    </location>
</feature>
<dbReference type="Proteomes" id="UP000094527">
    <property type="component" value="Unassembled WGS sequence"/>
</dbReference>
<dbReference type="EMBL" id="LJIJ01000229">
    <property type="protein sequence ID" value="ODN00156.1"/>
    <property type="molecule type" value="Genomic_DNA"/>
</dbReference>